<dbReference type="Gene3D" id="1.20.120.20">
    <property type="entry name" value="Apolipoprotein"/>
    <property type="match status" value="1"/>
</dbReference>
<gene>
    <name evidence="2" type="ORF">HINF_LOCUS23330</name>
    <name evidence="3" type="ORF">HINF_LOCUS44684</name>
</gene>
<evidence type="ECO:0000256" key="1">
    <source>
        <dbReference type="SAM" id="Coils"/>
    </source>
</evidence>
<dbReference type="EMBL" id="CATOUU010000623">
    <property type="protein sequence ID" value="CAI9935685.1"/>
    <property type="molecule type" value="Genomic_DNA"/>
</dbReference>
<sequence length="243" mass="26581">MQDTQIQNLIAASSSQKIAIDSLKVDLTSLSSQFTQFTSDVISNNTQQNIQIQNLVTTTDTQKLVLDQLRANLTSSTNSLQTQINTNSASISSLASSFNQLKVEVTSNNSILNTQIQSAAASVNSQKLVTDSLRSDLTLNTNSLQTQINTLNSNLESKVNSLQSSINNINNVNNAQNAEIANLKNKGSLSPAQICYLNDQGYCPDIDRCCKEEHDYFAEYDYVGLVGLVPIEKCGTWVYAKEL</sequence>
<evidence type="ECO:0000313" key="2">
    <source>
        <dbReference type="EMBL" id="CAI9935685.1"/>
    </source>
</evidence>
<reference evidence="3 4" key="2">
    <citation type="submission" date="2024-07" db="EMBL/GenBank/DDBJ databases">
        <authorList>
            <person name="Akdeniz Z."/>
        </authorList>
    </citation>
    <scope>NUCLEOTIDE SEQUENCE [LARGE SCALE GENOMIC DNA]</scope>
</reference>
<organism evidence="2">
    <name type="scientific">Hexamita inflata</name>
    <dbReference type="NCBI Taxonomy" id="28002"/>
    <lineage>
        <taxon>Eukaryota</taxon>
        <taxon>Metamonada</taxon>
        <taxon>Diplomonadida</taxon>
        <taxon>Hexamitidae</taxon>
        <taxon>Hexamitinae</taxon>
        <taxon>Hexamita</taxon>
    </lineage>
</organism>
<reference evidence="2" key="1">
    <citation type="submission" date="2023-06" db="EMBL/GenBank/DDBJ databases">
        <authorList>
            <person name="Kurt Z."/>
        </authorList>
    </citation>
    <scope>NUCLEOTIDE SEQUENCE</scope>
</reference>
<dbReference type="AlphaFoldDB" id="A0AA86PBF1"/>
<evidence type="ECO:0000313" key="3">
    <source>
        <dbReference type="EMBL" id="CAL6052101.1"/>
    </source>
</evidence>
<keyword evidence="4" id="KW-1185">Reference proteome</keyword>
<dbReference type="Proteomes" id="UP001642409">
    <property type="component" value="Unassembled WGS sequence"/>
</dbReference>
<dbReference type="EMBL" id="CAXDID020000191">
    <property type="protein sequence ID" value="CAL6052101.1"/>
    <property type="molecule type" value="Genomic_DNA"/>
</dbReference>
<protein>
    <submittedName>
        <fullName evidence="3">Hypothetical_protein</fullName>
    </submittedName>
</protein>
<feature type="coiled-coil region" evidence="1">
    <location>
        <begin position="152"/>
        <end position="186"/>
    </location>
</feature>
<evidence type="ECO:0000313" key="4">
    <source>
        <dbReference type="Proteomes" id="UP001642409"/>
    </source>
</evidence>
<name>A0AA86PBF1_9EUKA</name>
<comment type="caution">
    <text evidence="2">The sequence shown here is derived from an EMBL/GenBank/DDBJ whole genome shotgun (WGS) entry which is preliminary data.</text>
</comment>
<keyword evidence="1" id="KW-0175">Coiled coil</keyword>
<accession>A0AA86PBF1</accession>
<proteinExistence type="predicted"/>